<dbReference type="RefSeq" id="WP_109406045.1">
    <property type="nucleotide sequence ID" value="NZ_QFFG01000008.1"/>
</dbReference>
<name>A0A2U2J6T2_9FLAO</name>
<dbReference type="AlphaFoldDB" id="A0A2U2J6T2"/>
<comment type="caution">
    <text evidence="2">The sequence shown here is derived from an EMBL/GenBank/DDBJ whole genome shotgun (WGS) entry which is preliminary data.</text>
</comment>
<protein>
    <submittedName>
        <fullName evidence="2">Uncharacterized protein</fullName>
    </submittedName>
</protein>
<keyword evidence="3" id="KW-1185">Reference proteome</keyword>
<gene>
    <name evidence="2" type="ORF">DIS07_14760</name>
</gene>
<dbReference type="OrthoDB" id="5464673at2"/>
<organism evidence="2 3">
    <name type="scientific">Polaribacter aquimarinus</name>
    <dbReference type="NCBI Taxonomy" id="2100726"/>
    <lineage>
        <taxon>Bacteria</taxon>
        <taxon>Pseudomonadati</taxon>
        <taxon>Bacteroidota</taxon>
        <taxon>Flavobacteriia</taxon>
        <taxon>Flavobacteriales</taxon>
        <taxon>Flavobacteriaceae</taxon>
    </lineage>
</organism>
<evidence type="ECO:0000313" key="3">
    <source>
        <dbReference type="Proteomes" id="UP000245670"/>
    </source>
</evidence>
<evidence type="ECO:0000256" key="1">
    <source>
        <dbReference type="SAM" id="Coils"/>
    </source>
</evidence>
<keyword evidence="1" id="KW-0175">Coiled coil</keyword>
<accession>A0A2U2J6T2</accession>
<sequence>MKKNELLFATLIFICFHSFSQVKVEKDKLLSSNQEKGYELLKKADEISSKVERIYKRHKKRLTELELKYGDLKVTYGNKGDYESLLSQVKGFNTNYNSSGIISYKRQEINIREQSFSLLNNKFDKSFWETEYIKLNGLKKNINQLIKKINQKLDKKLEEKKEINKDSNHKENLKKLDKKIQNEDFLLEKEDKEIKKIKSKRKKSVKDFLLEEEDTSTSDFLSEDNSDDFLIESIDKKKYEIKSKWDSNGMFLNGVIDSKGGILIPFKKWKILEYENGIAKVSILIDKEKIYNSACNEIYYKGSWIEILKEGFVDKRGTFIDSYIITEFGVNPLPFFIESYDSNMSYSERKRLKEKRKREEKLKSNKCKRHIVSKEKSILSNYKNY</sequence>
<evidence type="ECO:0000313" key="2">
    <source>
        <dbReference type="EMBL" id="PWG04049.1"/>
    </source>
</evidence>
<dbReference type="EMBL" id="QFFG01000008">
    <property type="protein sequence ID" value="PWG04049.1"/>
    <property type="molecule type" value="Genomic_DNA"/>
</dbReference>
<dbReference type="Proteomes" id="UP000245670">
    <property type="component" value="Unassembled WGS sequence"/>
</dbReference>
<reference evidence="2 3" key="1">
    <citation type="submission" date="2018-05" db="EMBL/GenBank/DDBJ databases">
        <title>Polaribacter aquimarinus sp. nov., isolated from sediment in a sediment of sea.</title>
        <authorList>
            <person name="Lu D."/>
        </authorList>
    </citation>
    <scope>NUCLEOTIDE SEQUENCE [LARGE SCALE GENOMIC DNA]</scope>
    <source>
        <strain evidence="2 3">ZY113</strain>
    </source>
</reference>
<proteinExistence type="predicted"/>
<feature type="coiled-coil region" evidence="1">
    <location>
        <begin position="48"/>
        <end position="75"/>
    </location>
</feature>
<feature type="coiled-coil region" evidence="1">
    <location>
        <begin position="135"/>
        <end position="170"/>
    </location>
</feature>